<feature type="transmembrane region" description="Helical" evidence="1">
    <location>
        <begin position="82"/>
        <end position="103"/>
    </location>
</feature>
<name>A0AB36M5J5_ACINO</name>
<dbReference type="AlphaFoldDB" id="A0AB36M5J5"/>
<dbReference type="EMBL" id="NGDO01000017">
    <property type="protein sequence ID" value="OTM00232.1"/>
    <property type="molecule type" value="Genomic_DNA"/>
</dbReference>
<reference evidence="2 3" key="1">
    <citation type="submission" date="2017-05" db="EMBL/GenBank/DDBJ databases">
        <authorList>
            <person name="Kreiswirth B."/>
            <person name="Manca C."/>
            <person name="Chen L."/>
            <person name="Evans S."/>
            <person name="Fowler V."/>
            <person name="Patel R."/>
            <person name="Chambers H."/>
            <person name="Bonomo R."/>
            <person name="Paul V."/>
            <person name="Sankar J."/>
            <person name="Gaind R."/>
            <person name="Ray P."/>
            <person name="Gautam V."/>
            <person name="Biswal M."/>
            <person name="Datta S."/>
            <person name="Walia K."/>
            <person name="Adams M."/>
            <person name="Nelson K."/>
            <person name="Sutton G."/>
            <person name="Fouts D."/>
            <person name="Hujer K."/>
            <person name="Hujer A."/>
        </authorList>
    </citation>
    <scope>NUCLEOTIDE SEQUENCE [LARGE SCALE GENOMIC DNA]</scope>
    <source>
        <strain evidence="2 3">PR324</strain>
    </source>
</reference>
<accession>A0AB36M5J5</accession>
<keyword evidence="1" id="KW-0812">Transmembrane</keyword>
<gene>
    <name evidence="2" type="ORF">B9X58_03330</name>
</gene>
<proteinExistence type="predicted"/>
<evidence type="ECO:0000313" key="2">
    <source>
        <dbReference type="EMBL" id="OTM00232.1"/>
    </source>
</evidence>
<keyword evidence="1" id="KW-0472">Membrane</keyword>
<dbReference type="Proteomes" id="UP000194767">
    <property type="component" value="Unassembled WGS sequence"/>
</dbReference>
<sequence>MTYQNHGVATRPANNNIHPFPAFVGPVHPQVVFQHVLDYSVQERMFAVCLQRLLSPDFAGQTVSITPIYEHEEDFEGGIKLYMHPGVIAFLFLLLLTSVYLLVGVKP</sequence>
<organism evidence="2 3">
    <name type="scientific">Acinetobacter nosocomialis</name>
    <dbReference type="NCBI Taxonomy" id="106654"/>
    <lineage>
        <taxon>Bacteria</taxon>
        <taxon>Pseudomonadati</taxon>
        <taxon>Pseudomonadota</taxon>
        <taxon>Gammaproteobacteria</taxon>
        <taxon>Moraxellales</taxon>
        <taxon>Moraxellaceae</taxon>
        <taxon>Acinetobacter</taxon>
        <taxon>Acinetobacter calcoaceticus/baumannii complex</taxon>
    </lineage>
</organism>
<evidence type="ECO:0000256" key="1">
    <source>
        <dbReference type="SAM" id="Phobius"/>
    </source>
</evidence>
<evidence type="ECO:0000313" key="3">
    <source>
        <dbReference type="Proteomes" id="UP000194767"/>
    </source>
</evidence>
<comment type="caution">
    <text evidence="2">The sequence shown here is derived from an EMBL/GenBank/DDBJ whole genome shotgun (WGS) entry which is preliminary data.</text>
</comment>
<keyword evidence="1" id="KW-1133">Transmembrane helix</keyword>
<protein>
    <submittedName>
        <fullName evidence="2">Uncharacterized protein</fullName>
    </submittedName>
</protein>